<reference evidence="2" key="2">
    <citation type="journal article" date="2021" name="Microbiome">
        <title>Successional dynamics and alternative stable states in a saline activated sludge microbial community over 9 years.</title>
        <authorList>
            <person name="Wang Y."/>
            <person name="Ye J."/>
            <person name="Ju F."/>
            <person name="Liu L."/>
            <person name="Boyd J.A."/>
            <person name="Deng Y."/>
            <person name="Parks D.H."/>
            <person name="Jiang X."/>
            <person name="Yin X."/>
            <person name="Woodcroft B.J."/>
            <person name="Tyson G.W."/>
            <person name="Hugenholtz P."/>
            <person name="Polz M.F."/>
            <person name="Zhang T."/>
        </authorList>
    </citation>
    <scope>NUCLEOTIDE SEQUENCE</scope>
    <source>
        <strain evidence="2">HKST-UBA01</strain>
    </source>
</reference>
<evidence type="ECO:0000313" key="2">
    <source>
        <dbReference type="EMBL" id="MCA9729693.1"/>
    </source>
</evidence>
<dbReference type="AlphaFoldDB" id="A0A956M2M7"/>
<keyword evidence="1" id="KW-0732">Signal</keyword>
<protein>
    <recommendedName>
        <fullName evidence="4">LNR domain-containing protein</fullName>
    </recommendedName>
</protein>
<dbReference type="EMBL" id="JAGQHR010000804">
    <property type="protein sequence ID" value="MCA9729693.1"/>
    <property type="molecule type" value="Genomic_DNA"/>
</dbReference>
<evidence type="ECO:0008006" key="4">
    <source>
        <dbReference type="Google" id="ProtNLM"/>
    </source>
</evidence>
<dbReference type="Proteomes" id="UP000697710">
    <property type="component" value="Unassembled WGS sequence"/>
</dbReference>
<evidence type="ECO:0000313" key="3">
    <source>
        <dbReference type="Proteomes" id="UP000697710"/>
    </source>
</evidence>
<accession>A0A956M2M7</accession>
<evidence type="ECO:0000256" key="1">
    <source>
        <dbReference type="SAM" id="SignalP"/>
    </source>
</evidence>
<proteinExistence type="predicted"/>
<organism evidence="2 3">
    <name type="scientific">Eiseniibacteriota bacterium</name>
    <dbReference type="NCBI Taxonomy" id="2212470"/>
    <lineage>
        <taxon>Bacteria</taxon>
        <taxon>Candidatus Eiseniibacteriota</taxon>
    </lineage>
</organism>
<feature type="signal peptide" evidence="1">
    <location>
        <begin position="1"/>
        <end position="28"/>
    </location>
</feature>
<sequence>MFSNRMIRTGMLTSISALAFLGVGRAVAGPNAGGTLVIHQAESTCYSPAGSLDCCGADDVPTRCSEVEARYDGSNPTVWHVFAAFPAGSSPRMAGVAFGIEYDEAALVLLRHEDCGAYFELPSADWPDPGSGTVLSYEGEETSLFREIYWFAGYATTESPTEFALVPQPDIGGVFADPSIPSVLDPIADYGRLGFHTFGYVPCPHSVFVGACCFPGSCLDMTELACADANGVYLGPGTHCDARSCPERVDGACCADRGVCLVRDPYECAREGGTYQGEGTTCRPETCAGSPTLEGSWGAIKQRFRDAR</sequence>
<comment type="caution">
    <text evidence="2">The sequence shown here is derived from an EMBL/GenBank/DDBJ whole genome shotgun (WGS) entry which is preliminary data.</text>
</comment>
<gene>
    <name evidence="2" type="ORF">KC729_18570</name>
</gene>
<name>A0A956M2M7_UNCEI</name>
<feature type="chain" id="PRO_5036779482" description="LNR domain-containing protein" evidence="1">
    <location>
        <begin position="29"/>
        <end position="308"/>
    </location>
</feature>
<reference evidence="2" key="1">
    <citation type="submission" date="2020-04" db="EMBL/GenBank/DDBJ databases">
        <authorList>
            <person name="Zhang T."/>
        </authorList>
    </citation>
    <scope>NUCLEOTIDE SEQUENCE</scope>
    <source>
        <strain evidence="2">HKST-UBA01</strain>
    </source>
</reference>